<evidence type="ECO:0000256" key="2">
    <source>
        <dbReference type="ARBA" id="ARBA00022448"/>
    </source>
</evidence>
<dbReference type="OrthoDB" id="9999863at2759"/>
<feature type="transmembrane region" description="Helical" evidence="8">
    <location>
        <begin position="122"/>
        <end position="139"/>
    </location>
</feature>
<name>A0A9K3GF27_9EUKA</name>
<accession>A0A9K3GF27</accession>
<keyword evidence="5" id="KW-0406">Ion transport</keyword>
<dbReference type="GO" id="GO:0030001">
    <property type="term" value="P:metal ion transport"/>
    <property type="evidence" value="ECO:0007669"/>
    <property type="project" value="UniProtKB-ARBA"/>
</dbReference>
<feature type="compositionally biased region" description="Polar residues" evidence="7">
    <location>
        <begin position="694"/>
        <end position="705"/>
    </location>
</feature>
<feature type="region of interest" description="Disordered" evidence="7">
    <location>
        <begin position="384"/>
        <end position="460"/>
    </location>
</feature>
<protein>
    <submittedName>
        <fullName evidence="9">Cation transporter</fullName>
    </submittedName>
</protein>
<feature type="transmembrane region" description="Helical" evidence="8">
    <location>
        <begin position="279"/>
        <end position="300"/>
    </location>
</feature>
<feature type="compositionally biased region" description="Basic and acidic residues" evidence="7">
    <location>
        <begin position="46"/>
        <end position="65"/>
    </location>
</feature>
<keyword evidence="4 8" id="KW-1133">Transmembrane helix</keyword>
<keyword evidence="10" id="KW-1185">Reference proteome</keyword>
<evidence type="ECO:0000256" key="4">
    <source>
        <dbReference type="ARBA" id="ARBA00022989"/>
    </source>
</evidence>
<evidence type="ECO:0000256" key="5">
    <source>
        <dbReference type="ARBA" id="ARBA00023065"/>
    </source>
</evidence>
<dbReference type="GO" id="GO:0008324">
    <property type="term" value="F:monoatomic cation transmembrane transporter activity"/>
    <property type="evidence" value="ECO:0007669"/>
    <property type="project" value="InterPro"/>
</dbReference>
<organism evidence="9 10">
    <name type="scientific">Kipferlia bialata</name>
    <dbReference type="NCBI Taxonomy" id="797122"/>
    <lineage>
        <taxon>Eukaryota</taxon>
        <taxon>Metamonada</taxon>
        <taxon>Carpediemonas-like organisms</taxon>
        <taxon>Kipferlia</taxon>
    </lineage>
</organism>
<keyword evidence="3 8" id="KW-0812">Transmembrane</keyword>
<dbReference type="Pfam" id="PF02386">
    <property type="entry name" value="TrkH"/>
    <property type="match status" value="1"/>
</dbReference>
<dbReference type="EMBL" id="BDIP01000177">
    <property type="protein sequence ID" value="GIQ80473.1"/>
    <property type="molecule type" value="Genomic_DNA"/>
</dbReference>
<proteinExistence type="predicted"/>
<sequence length="739" mass="79493">MPFSFPTLHHLSKALCLLLAVLGSRTFVFTVPLYLRTRAMAHAVDVERARQKRERERERDRERGRSQRTGAMSPESIMGGALPRSLSVSLASVSEALLPHSVARAVTVTHQACSKLLKWTQLYAGLCIGGGAMCIYLSARYSTNLSKVLTLCGIQNLGLYSLFTATAAFTNSGLSLTPRGGIEDVSGHPGVVIPVTVLSMAGHTLFPTIMRAILRSRHKSSITLKPAYSSLLRHPRALSLMVFGSKGTWALTSYVGIMGTVQAILTSSSDWSYLHSRKYSWVSALCGNLSLVAASLGGGLSSLPLRELSDGVSVFIVLVMFAVPYILGHLRRESAKMEAERVRMREDRDHPGHQHNEHRDRERELSRSVSRVVSPSFSRAVSRVTSPHYRGSLEPSFGDTPDGGEGGLVFDGPLSVSDVDMESSDGLTDIDLREEETAPLPLEVSSSEEESSEVSDLSLSMSSLSQGTAYSVARSLGHSRQGSMGHSIPGSTAHSGTVSLGHSRQPSLGTGSYVGSLATMGTSTANLRGVHLERGVLELVQSMADADGGPPPEAVPAKEKGWKVVLLKVWAGVSTQSLERQALILYLLWFGVSAIESWYVSTSLLTPYDLFFETLSAYSNCGLSRSDPSGSGSSSVDLVAAYQPVSKVLSMAACVMGRLREFPPPLDPSATTVVTGKHQRTMGGLVSTRHSSRGDTSTRSSLSQSRKTRAEQHERESENLAVGGFGQAGYDMDTAWSQL</sequence>
<evidence type="ECO:0000313" key="10">
    <source>
        <dbReference type="Proteomes" id="UP000265618"/>
    </source>
</evidence>
<dbReference type="Proteomes" id="UP000265618">
    <property type="component" value="Unassembled WGS sequence"/>
</dbReference>
<reference evidence="9 10" key="1">
    <citation type="journal article" date="2018" name="PLoS ONE">
        <title>The draft genome of Kipferlia bialata reveals reductive genome evolution in fornicate parasites.</title>
        <authorList>
            <person name="Tanifuji G."/>
            <person name="Takabayashi S."/>
            <person name="Kume K."/>
            <person name="Takagi M."/>
            <person name="Nakayama T."/>
            <person name="Kamikawa R."/>
            <person name="Inagaki Y."/>
            <person name="Hashimoto T."/>
        </authorList>
    </citation>
    <scope>NUCLEOTIDE SEQUENCE [LARGE SCALE GENOMIC DNA]</scope>
    <source>
        <strain evidence="9">NY0173</strain>
    </source>
</reference>
<dbReference type="AlphaFoldDB" id="A0A9K3GF27"/>
<feature type="compositionally biased region" description="Basic and acidic residues" evidence="7">
    <location>
        <begin position="708"/>
        <end position="718"/>
    </location>
</feature>
<feature type="region of interest" description="Disordered" evidence="7">
    <location>
        <begin position="341"/>
        <end position="370"/>
    </location>
</feature>
<dbReference type="PANTHER" id="PTHR31064">
    <property type="entry name" value="POTASSIUM TRANSPORT PROTEIN DDB_G0292412-RELATED"/>
    <property type="match status" value="1"/>
</dbReference>
<keyword evidence="2" id="KW-0813">Transport</keyword>
<feature type="transmembrane region" description="Helical" evidence="8">
    <location>
        <begin position="191"/>
        <end position="214"/>
    </location>
</feature>
<comment type="subcellular location">
    <subcellularLocation>
        <location evidence="1">Membrane</location>
        <topology evidence="1">Multi-pass membrane protein</topology>
    </subcellularLocation>
</comment>
<dbReference type="PANTHER" id="PTHR31064:SF30">
    <property type="entry name" value="HIGH-AFFINITY POTASSIUM TRANSPORT PROTEIN-RELATED"/>
    <property type="match status" value="1"/>
</dbReference>
<evidence type="ECO:0000256" key="7">
    <source>
        <dbReference type="SAM" id="MobiDB-lite"/>
    </source>
</evidence>
<evidence type="ECO:0000256" key="6">
    <source>
        <dbReference type="ARBA" id="ARBA00023136"/>
    </source>
</evidence>
<feature type="transmembrane region" description="Helical" evidence="8">
    <location>
        <begin position="312"/>
        <end position="330"/>
    </location>
</feature>
<keyword evidence="6 8" id="KW-0472">Membrane</keyword>
<dbReference type="InterPro" id="IPR051143">
    <property type="entry name" value="TrkH_K-transport"/>
</dbReference>
<dbReference type="GO" id="GO:0005886">
    <property type="term" value="C:plasma membrane"/>
    <property type="evidence" value="ECO:0007669"/>
    <property type="project" value="TreeGrafter"/>
</dbReference>
<evidence type="ECO:0000256" key="8">
    <source>
        <dbReference type="SAM" id="Phobius"/>
    </source>
</evidence>
<comment type="caution">
    <text evidence="9">The sequence shown here is derived from an EMBL/GenBank/DDBJ whole genome shotgun (WGS) entry which is preliminary data.</text>
</comment>
<gene>
    <name evidence="9" type="ORF">KIPB_001276</name>
</gene>
<feature type="compositionally biased region" description="Polar residues" evidence="7">
    <location>
        <begin position="478"/>
        <end position="505"/>
    </location>
</feature>
<feature type="region of interest" description="Disordered" evidence="7">
    <location>
        <begin position="670"/>
        <end position="725"/>
    </location>
</feature>
<feature type="compositionally biased region" description="Basic and acidic residues" evidence="7">
    <location>
        <begin position="341"/>
        <end position="366"/>
    </location>
</feature>
<feature type="transmembrane region" description="Helical" evidence="8">
    <location>
        <begin position="148"/>
        <end position="171"/>
    </location>
</feature>
<dbReference type="InterPro" id="IPR003445">
    <property type="entry name" value="Cat_transpt"/>
</dbReference>
<feature type="region of interest" description="Disordered" evidence="7">
    <location>
        <begin position="46"/>
        <end position="80"/>
    </location>
</feature>
<feature type="region of interest" description="Disordered" evidence="7">
    <location>
        <begin position="477"/>
        <end position="505"/>
    </location>
</feature>
<evidence type="ECO:0000313" key="9">
    <source>
        <dbReference type="EMBL" id="GIQ80473.1"/>
    </source>
</evidence>
<evidence type="ECO:0000256" key="3">
    <source>
        <dbReference type="ARBA" id="ARBA00022692"/>
    </source>
</evidence>
<evidence type="ECO:0000256" key="1">
    <source>
        <dbReference type="ARBA" id="ARBA00004141"/>
    </source>
</evidence>